<dbReference type="RefSeq" id="WP_219778247.1">
    <property type="nucleotide sequence ID" value="NZ_JAHXPT010000002.1"/>
</dbReference>
<evidence type="ECO:0000256" key="2">
    <source>
        <dbReference type="ARBA" id="ARBA00012400"/>
    </source>
</evidence>
<dbReference type="InterPro" id="IPR028161">
    <property type="entry name" value="Met8-like"/>
</dbReference>
<dbReference type="Pfam" id="PF13241">
    <property type="entry name" value="NAD_binding_7"/>
    <property type="match status" value="1"/>
</dbReference>
<evidence type="ECO:0000256" key="5">
    <source>
        <dbReference type="ARBA" id="ARBA00023244"/>
    </source>
</evidence>
<keyword evidence="5" id="KW-0627">Porphyrin biosynthesis</keyword>
<proteinExistence type="predicted"/>
<dbReference type="EC" id="1.3.1.76" evidence="2"/>
<gene>
    <name evidence="6" type="ORF">KYD98_03760</name>
</gene>
<comment type="pathway">
    <text evidence="1">Porphyrin-containing compound metabolism; siroheme biosynthesis; sirohydrochlorin from precorrin-2: step 1/1.</text>
</comment>
<dbReference type="PANTHER" id="PTHR35330:SF1">
    <property type="entry name" value="SIROHEME BIOSYNTHESIS PROTEIN MET8"/>
    <property type="match status" value="1"/>
</dbReference>
<dbReference type="Gene3D" id="3.40.50.720">
    <property type="entry name" value="NAD(P)-binding Rossmann-like Domain"/>
    <property type="match status" value="1"/>
</dbReference>
<protein>
    <recommendedName>
        <fullName evidence="2">precorrin-2 dehydrogenase</fullName>
        <ecNumber evidence="2">1.3.1.76</ecNumber>
    </recommendedName>
</protein>
<dbReference type="Proteomes" id="UP001519921">
    <property type="component" value="Unassembled WGS sequence"/>
</dbReference>
<dbReference type="InterPro" id="IPR036291">
    <property type="entry name" value="NAD(P)-bd_dom_sf"/>
</dbReference>
<evidence type="ECO:0000313" key="6">
    <source>
        <dbReference type="EMBL" id="MBW6409197.1"/>
    </source>
</evidence>
<evidence type="ECO:0000313" key="7">
    <source>
        <dbReference type="Proteomes" id="UP001519921"/>
    </source>
</evidence>
<sequence length="225" mass="26005">MFKNNREDIYDRKVNYSFISLLSSKIRIGVIGGGKASLIKIRHFINLGCYVEVISKEFNEEIIKLTKNSKSKLKLIKEEFNCEFIKDKHIILIAIDDINTIQKVKKYCEENFKIYINSSNFKEGMGVVPVQKDLENISFGINTIGGNPKGAVLLSNKVNEVLKEYDEFIGFTTDIRNKAKILKNHKKEIINFIGTEDFKYFYDKGKSNLILNMYFSKEIVEYLLG</sequence>
<dbReference type="SUPFAM" id="SSF51735">
    <property type="entry name" value="NAD(P)-binding Rossmann-fold domains"/>
    <property type="match status" value="1"/>
</dbReference>
<keyword evidence="7" id="KW-1185">Reference proteome</keyword>
<dbReference type="EMBL" id="JAHXPT010000002">
    <property type="protein sequence ID" value="MBW6409197.1"/>
    <property type="molecule type" value="Genomic_DNA"/>
</dbReference>
<reference evidence="6 7" key="1">
    <citation type="submission" date="2021-07" db="EMBL/GenBank/DDBJ databases">
        <title>Clostridium weizhouense sp. nov., an anaerobic bacterium isolated from activated sludge of Petroleum wastewater.</title>
        <authorList>
            <person name="Li Q."/>
        </authorList>
    </citation>
    <scope>NUCLEOTIDE SEQUENCE [LARGE SCALE GENOMIC DNA]</scope>
    <source>
        <strain evidence="6 7">YB-6</strain>
    </source>
</reference>
<evidence type="ECO:0000256" key="3">
    <source>
        <dbReference type="ARBA" id="ARBA00023002"/>
    </source>
</evidence>
<keyword evidence="4" id="KW-0520">NAD</keyword>
<organism evidence="6 7">
    <name type="scientific">Clostridium weizhouense</name>
    <dbReference type="NCBI Taxonomy" id="2859781"/>
    <lineage>
        <taxon>Bacteria</taxon>
        <taxon>Bacillati</taxon>
        <taxon>Bacillota</taxon>
        <taxon>Clostridia</taxon>
        <taxon>Eubacteriales</taxon>
        <taxon>Clostridiaceae</taxon>
        <taxon>Clostridium</taxon>
    </lineage>
</organism>
<evidence type="ECO:0000256" key="1">
    <source>
        <dbReference type="ARBA" id="ARBA00005010"/>
    </source>
</evidence>
<evidence type="ECO:0000256" key="4">
    <source>
        <dbReference type="ARBA" id="ARBA00023027"/>
    </source>
</evidence>
<comment type="caution">
    <text evidence="6">The sequence shown here is derived from an EMBL/GenBank/DDBJ whole genome shotgun (WGS) entry which is preliminary data.</text>
</comment>
<name>A0ABS7AKN7_9CLOT</name>
<dbReference type="NCBIfam" id="NF004045">
    <property type="entry name" value="PRK05562.1"/>
    <property type="match status" value="1"/>
</dbReference>
<dbReference type="PANTHER" id="PTHR35330">
    <property type="entry name" value="SIROHEME BIOSYNTHESIS PROTEIN MET8"/>
    <property type="match status" value="1"/>
</dbReference>
<keyword evidence="3" id="KW-0560">Oxidoreductase</keyword>
<accession>A0ABS7AKN7</accession>